<proteinExistence type="predicted"/>
<dbReference type="EMBL" id="JAXQNN010000002">
    <property type="protein sequence ID" value="MDZ5712423.1"/>
    <property type="molecule type" value="Genomic_DNA"/>
</dbReference>
<dbReference type="GO" id="GO:0008829">
    <property type="term" value="F:dCTP deaminase activity"/>
    <property type="evidence" value="ECO:0007669"/>
    <property type="project" value="UniProtKB-EC"/>
</dbReference>
<dbReference type="InterPro" id="IPR036157">
    <property type="entry name" value="dUTPase-like_sf"/>
</dbReference>
<keyword evidence="2" id="KW-0546">Nucleotide metabolism</keyword>
<keyword evidence="4" id="KW-1185">Reference proteome</keyword>
<dbReference type="PANTHER" id="PTHR42680">
    <property type="entry name" value="DCTP DEAMINASE"/>
    <property type="match status" value="1"/>
</dbReference>
<sequence length="171" mass="19754">MILSGKEIKKALNKDIIITPFNESYLNSNSYDLTLNEELLVYKDEMLDMKRNNETKKIVIPDEGYTLLPGKVYLASTNEYTDVRNYIPIIEGRSSVGRLGLFVHISSPYGNIGYKGKWVLELTAVQPLKIYKDVKICQIIFQEINGEYEPYNNKYQDTKDVSSSKLYKEFD</sequence>
<dbReference type="SUPFAM" id="SSF51283">
    <property type="entry name" value="dUTPase-like"/>
    <property type="match status" value="1"/>
</dbReference>
<protein>
    <submittedName>
        <fullName evidence="3">dCTP deaminase</fullName>
        <ecNumber evidence="3">3.5.4.13</ecNumber>
    </submittedName>
</protein>
<dbReference type="Gene3D" id="2.70.40.10">
    <property type="match status" value="1"/>
</dbReference>
<name>A0ABU5KMW6_9BACL</name>
<comment type="caution">
    <text evidence="3">The sequence shown here is derived from an EMBL/GenBank/DDBJ whole genome shotgun (WGS) entry which is preliminary data.</text>
</comment>
<evidence type="ECO:0000313" key="3">
    <source>
        <dbReference type="EMBL" id="MDZ5712423.1"/>
    </source>
</evidence>
<organism evidence="3 4">
    <name type="scientific">Jeotgalibacillus haloalkalitolerans</name>
    <dbReference type="NCBI Taxonomy" id="3104292"/>
    <lineage>
        <taxon>Bacteria</taxon>
        <taxon>Bacillati</taxon>
        <taxon>Bacillota</taxon>
        <taxon>Bacilli</taxon>
        <taxon>Bacillales</taxon>
        <taxon>Caryophanaceae</taxon>
        <taxon>Jeotgalibacillus</taxon>
    </lineage>
</organism>
<dbReference type="NCBIfam" id="TIGR02274">
    <property type="entry name" value="dCTP_deam"/>
    <property type="match status" value="1"/>
</dbReference>
<gene>
    <name evidence="3" type="primary">dcd</name>
    <name evidence="3" type="ORF">UFB30_09280</name>
</gene>
<dbReference type="Proteomes" id="UP001292084">
    <property type="component" value="Unassembled WGS sequence"/>
</dbReference>
<dbReference type="InterPro" id="IPR011962">
    <property type="entry name" value="dCTP_deaminase"/>
</dbReference>
<dbReference type="CDD" id="cd07557">
    <property type="entry name" value="trimeric_dUTPase"/>
    <property type="match status" value="1"/>
</dbReference>
<reference evidence="3 4" key="1">
    <citation type="submission" date="2023-12" db="EMBL/GenBank/DDBJ databases">
        <title>Jeotgalibacillus haloalkaliphilus sp. nov., a novel salt-tolerant bacteria, isolated from the estuary of the Fenhe River into the Yellow River.</title>
        <authorList>
            <person name="Li Y."/>
        </authorList>
    </citation>
    <scope>NUCLEOTIDE SEQUENCE [LARGE SCALE GENOMIC DNA]</scope>
    <source>
        <strain evidence="3 4">HH7-29</strain>
    </source>
</reference>
<evidence type="ECO:0000256" key="2">
    <source>
        <dbReference type="ARBA" id="ARBA00023080"/>
    </source>
</evidence>
<dbReference type="Pfam" id="PF22769">
    <property type="entry name" value="DCD"/>
    <property type="match status" value="1"/>
</dbReference>
<evidence type="ECO:0000313" key="4">
    <source>
        <dbReference type="Proteomes" id="UP001292084"/>
    </source>
</evidence>
<dbReference type="PANTHER" id="PTHR42680:SF3">
    <property type="entry name" value="DCTP DEAMINASE"/>
    <property type="match status" value="1"/>
</dbReference>
<accession>A0ABU5KMW6</accession>
<dbReference type="InterPro" id="IPR033704">
    <property type="entry name" value="dUTPase_trimeric"/>
</dbReference>
<dbReference type="EC" id="3.5.4.13" evidence="3"/>
<dbReference type="RefSeq" id="WP_322421380.1">
    <property type="nucleotide sequence ID" value="NZ_JAXQNN010000002.1"/>
</dbReference>
<keyword evidence="1 3" id="KW-0378">Hydrolase</keyword>
<evidence type="ECO:0000256" key="1">
    <source>
        <dbReference type="ARBA" id="ARBA00022801"/>
    </source>
</evidence>